<evidence type="ECO:0000313" key="2">
    <source>
        <dbReference type="Proteomes" id="UP000789525"/>
    </source>
</evidence>
<keyword evidence="2" id="KW-1185">Reference proteome</keyword>
<dbReference type="Proteomes" id="UP000789525">
    <property type="component" value="Unassembled WGS sequence"/>
</dbReference>
<sequence>MEPTTSNKRKKPDDQDHHPITLKRFESPRPVQNIFMSSGEAFPSILSLLHPSGNHVAAPTSTDKHQVSSFEFGDIAHLAINLQKKDLPTLNALLEDKIFRIALQERKFDYMALSILVFFKQNAGLAFKLGIALANLDSSSSEYKKATSNEVLQRTLFDALSNVAQDRKVEAWKAVFSHQLFQHRRTVDMPWDEEEEVQMEAWRAEFVGKSHCVLWEHLVRSCSAPDKENMYAFCCSIVDSSGMGKSRLVEKFRYPPPDDDARDFLTEDIWGQNDYNLRVRSFLIALFITTRRILEKQYQDASTTGEGVVARFMHDLFEDGGLEMSHGDKRHEFYRIVVLGQDPWETGLFGTDTKGPFLTLSWDEAHALTKREYNRSKETYWTRLDEFRRVLRDCDRSGRLFSLFLSTNPKIDEFSPKSPARGERALYLPDPFITLDFDQGAHGLVNPESGFKLSEAIQPQWIVKFGRPLYVWHLALTTINLLARWYTRYENGNKTVKTRIFNFGMAKLLCKSSIDEKTFPTRQDILAIMGLRLGLQLGTQDGSGAYIAQELVERHMRLIVRLNANLQTIMTNAPSEPVLAEASIRLMRLLTRFRPVKALQQLFEDPLHTKGERGEFIAALLLLLARDEAQQEQEGGCAKIPVTKLLEKLLGEEVLKFYPNVSTPEKEAMTLEDAFKDTYVHFTHAIIVQGQRAPGKDKIWLVVARGGLLICATDQWGFDLLIPVVQGDIVNESTVTVILIRVMNDTASDSQCVRLFDGMDPTYTGFLPPFQEPKTFEHPFIRIVMALQGSQSGVTPHILPPNKRSDYTTYDMVCRGLTHDTYKIIDREDEKDWKRCLDILGGYNEYLKHPDGRDMNPEEARTTASRAPGLFSVEEFPYKWVKKEDKGVEG</sequence>
<comment type="caution">
    <text evidence="1">The sequence shown here is derived from an EMBL/GenBank/DDBJ whole genome shotgun (WGS) entry which is preliminary data.</text>
</comment>
<accession>A0ACA9N8T1</accession>
<proteinExistence type="predicted"/>
<gene>
    <name evidence="1" type="ORF">ACOLOM_LOCUS7758</name>
</gene>
<protein>
    <submittedName>
        <fullName evidence="1">15468_t:CDS:1</fullName>
    </submittedName>
</protein>
<evidence type="ECO:0000313" key="1">
    <source>
        <dbReference type="EMBL" id="CAG8634926.1"/>
    </source>
</evidence>
<name>A0ACA9N8T1_9GLOM</name>
<dbReference type="EMBL" id="CAJVPT010018523">
    <property type="protein sequence ID" value="CAG8634926.1"/>
    <property type="molecule type" value="Genomic_DNA"/>
</dbReference>
<organism evidence="1 2">
    <name type="scientific">Acaulospora colombiana</name>
    <dbReference type="NCBI Taxonomy" id="27376"/>
    <lineage>
        <taxon>Eukaryota</taxon>
        <taxon>Fungi</taxon>
        <taxon>Fungi incertae sedis</taxon>
        <taxon>Mucoromycota</taxon>
        <taxon>Glomeromycotina</taxon>
        <taxon>Glomeromycetes</taxon>
        <taxon>Diversisporales</taxon>
        <taxon>Acaulosporaceae</taxon>
        <taxon>Acaulospora</taxon>
    </lineage>
</organism>
<reference evidence="1" key="1">
    <citation type="submission" date="2021-06" db="EMBL/GenBank/DDBJ databases">
        <authorList>
            <person name="Kallberg Y."/>
            <person name="Tangrot J."/>
            <person name="Rosling A."/>
        </authorList>
    </citation>
    <scope>NUCLEOTIDE SEQUENCE</scope>
    <source>
        <strain evidence="1">CL356</strain>
    </source>
</reference>